<dbReference type="Gene3D" id="3.90.1300.10">
    <property type="entry name" value="Amidase signature (AS) domain"/>
    <property type="match status" value="1"/>
</dbReference>
<feature type="domain" description="Amidase" evidence="7">
    <location>
        <begin position="78"/>
        <end position="533"/>
    </location>
</feature>
<proteinExistence type="inferred from homology"/>
<evidence type="ECO:0000259" key="7">
    <source>
        <dbReference type="Pfam" id="PF01425"/>
    </source>
</evidence>
<evidence type="ECO:0000313" key="8">
    <source>
        <dbReference type="EMBL" id="KAK6540091.1"/>
    </source>
</evidence>
<evidence type="ECO:0000256" key="6">
    <source>
        <dbReference type="PIRSR" id="PIRSR001221-2"/>
    </source>
</evidence>
<feature type="active site" description="Acyl-ester intermediate" evidence="5">
    <location>
        <position position="233"/>
    </location>
</feature>
<dbReference type="EMBL" id="JAVHJO010000005">
    <property type="protein sequence ID" value="KAK6540091.1"/>
    <property type="molecule type" value="Genomic_DNA"/>
</dbReference>
<keyword evidence="9" id="KW-1185">Reference proteome</keyword>
<dbReference type="PANTHER" id="PTHR46072">
    <property type="entry name" value="AMIDASE-RELATED-RELATED"/>
    <property type="match status" value="1"/>
</dbReference>
<protein>
    <recommendedName>
        <fullName evidence="3">amidase</fullName>
        <ecNumber evidence="3">3.5.1.4</ecNumber>
    </recommendedName>
</protein>
<comment type="caution">
    <text evidence="8">The sequence shown here is derived from an EMBL/GenBank/DDBJ whole genome shotgun (WGS) entry which is preliminary data.</text>
</comment>
<evidence type="ECO:0000256" key="5">
    <source>
        <dbReference type="PIRSR" id="PIRSR001221-1"/>
    </source>
</evidence>
<evidence type="ECO:0000256" key="1">
    <source>
        <dbReference type="ARBA" id="ARBA00001311"/>
    </source>
</evidence>
<keyword evidence="4" id="KW-0378">Hydrolase</keyword>
<evidence type="ECO:0000313" key="9">
    <source>
        <dbReference type="Proteomes" id="UP001365542"/>
    </source>
</evidence>
<feature type="binding site" evidence="6">
    <location>
        <begin position="230"/>
        <end position="233"/>
    </location>
    <ligand>
        <name>substrate</name>
    </ligand>
</feature>
<gene>
    <name evidence="8" type="ORF">TWF694_008921</name>
</gene>
<dbReference type="InterPro" id="IPR023631">
    <property type="entry name" value="Amidase_dom"/>
</dbReference>
<evidence type="ECO:0000256" key="2">
    <source>
        <dbReference type="ARBA" id="ARBA00009199"/>
    </source>
</evidence>
<dbReference type="InterPro" id="IPR036928">
    <property type="entry name" value="AS_sf"/>
</dbReference>
<feature type="binding site" evidence="6">
    <location>
        <position position="209"/>
    </location>
    <ligand>
        <name>substrate</name>
    </ligand>
</feature>
<evidence type="ECO:0000256" key="4">
    <source>
        <dbReference type="ARBA" id="ARBA00022801"/>
    </source>
</evidence>
<dbReference type="PIRSF" id="PIRSF001221">
    <property type="entry name" value="Amidase_fungi"/>
    <property type="match status" value="1"/>
</dbReference>
<accession>A0AAV9XDQ7</accession>
<comment type="catalytic activity">
    <reaction evidence="1">
        <text>a monocarboxylic acid amide + H2O = a monocarboxylate + NH4(+)</text>
        <dbReference type="Rhea" id="RHEA:12020"/>
        <dbReference type="ChEBI" id="CHEBI:15377"/>
        <dbReference type="ChEBI" id="CHEBI:28938"/>
        <dbReference type="ChEBI" id="CHEBI:35757"/>
        <dbReference type="ChEBI" id="CHEBI:83628"/>
        <dbReference type="EC" id="3.5.1.4"/>
    </reaction>
</comment>
<evidence type="ECO:0000256" key="3">
    <source>
        <dbReference type="ARBA" id="ARBA00012922"/>
    </source>
</evidence>
<dbReference type="GO" id="GO:0004040">
    <property type="term" value="F:amidase activity"/>
    <property type="evidence" value="ECO:0007669"/>
    <property type="project" value="UniProtKB-EC"/>
</dbReference>
<dbReference type="Pfam" id="PF01425">
    <property type="entry name" value="Amidase"/>
    <property type="match status" value="1"/>
</dbReference>
<dbReference type="PANTHER" id="PTHR46072:SF6">
    <property type="entry name" value="AMIDASE, PUTATIVE (AFU_ORTHOLOGUE AFUA_1G14530)-RELATED"/>
    <property type="match status" value="1"/>
</dbReference>
<dbReference type="Proteomes" id="UP001365542">
    <property type="component" value="Unassembled WGS sequence"/>
</dbReference>
<sequence length="556" mass="60914">MASQPAYLDIAKRKQAEQQSRIPKAWKLQSLPDDNVADVRYIAKECGILSTREIEITETYDAVELAEKIRKRIYSCHEVALAFCKRAAIAQQLLNCLTEIFFDKALERAKQLDKHLEEKGLPLGPLHGVPISLKDSFSYAGYDSSAGLAALCFRPATESSSIVTALEAAGAVFYCKTNIPQTLMSLDSINHIFGRTLNPLNRKLTAGGSSGGEGALIGFRGSLLGIGSDVGGSIRVPAMCNGLYGVKPTSHRYNSHAGTEFTKPGSFGIGLSFSTGPIATSLRSCELLMKVVSDAKLWDIEPQTTSAPWRTIETTPRPMRFLILPTDLVTTPLPPVQRVLKETAAQLQSRGHKVVVLDNPPQFIKQLHGLSNKIMSIEGGTWASDLLDKTGEPKVPWVAPRLGRRDPATLKQLYELNSKNVQVTLQALKLWKSSDGEDFDAIICPVAPHPTPQPDAWNGAGYTSTFNMLDWPSGAIPARNVTREDLEAPLGAETGTSWDKINRTKLWERKEDYLGSPLSLQIVGKKMQEEELLVAMQVVDEVISSTRGATIRDHKL</sequence>
<comment type="similarity">
    <text evidence="2">Belongs to the amidase family.</text>
</comment>
<dbReference type="InterPro" id="IPR020556">
    <property type="entry name" value="Amidase_CS"/>
</dbReference>
<dbReference type="PROSITE" id="PS00571">
    <property type="entry name" value="AMIDASES"/>
    <property type="match status" value="1"/>
</dbReference>
<organism evidence="8 9">
    <name type="scientific">Orbilia ellipsospora</name>
    <dbReference type="NCBI Taxonomy" id="2528407"/>
    <lineage>
        <taxon>Eukaryota</taxon>
        <taxon>Fungi</taxon>
        <taxon>Dikarya</taxon>
        <taxon>Ascomycota</taxon>
        <taxon>Pezizomycotina</taxon>
        <taxon>Orbiliomycetes</taxon>
        <taxon>Orbiliales</taxon>
        <taxon>Orbiliaceae</taxon>
        <taxon>Orbilia</taxon>
    </lineage>
</organism>
<feature type="active site" description="Charge relay system" evidence="5">
    <location>
        <position position="209"/>
    </location>
</feature>
<name>A0AAV9XDQ7_9PEZI</name>
<dbReference type="SUPFAM" id="SSF75304">
    <property type="entry name" value="Amidase signature (AS) enzymes"/>
    <property type="match status" value="1"/>
</dbReference>
<dbReference type="AlphaFoldDB" id="A0AAV9XDQ7"/>
<feature type="binding site" evidence="6">
    <location>
        <position position="183"/>
    </location>
    <ligand>
        <name>substrate</name>
    </ligand>
</feature>
<reference evidence="8 9" key="1">
    <citation type="submission" date="2019-10" db="EMBL/GenBank/DDBJ databases">
        <authorList>
            <person name="Palmer J.M."/>
        </authorList>
    </citation>
    <scope>NUCLEOTIDE SEQUENCE [LARGE SCALE GENOMIC DNA]</scope>
    <source>
        <strain evidence="8 9">TWF694</strain>
    </source>
</reference>
<dbReference type="EC" id="3.5.1.4" evidence="3"/>
<feature type="active site" description="Charge relay system" evidence="5">
    <location>
        <position position="134"/>
    </location>
</feature>